<sequence length="84" mass="9368">MGSASLLGDVQTETRFLRPLLHGTWGPEHMLMDDRGVEQAKMLQNQGKGSIETSIITRFLGRSCNNQVYGSSQDWEIKQGDARS</sequence>
<evidence type="ECO:0000313" key="2">
    <source>
        <dbReference type="Proteomes" id="UP000007978"/>
    </source>
</evidence>
<dbReference type="HOGENOM" id="CLU_2527573_0_0_1"/>
<organism evidence="1 2">
    <name type="scientific">Fusarium pseudograminearum (strain CS3096)</name>
    <name type="common">Wheat and barley crown-rot fungus</name>
    <dbReference type="NCBI Taxonomy" id="1028729"/>
    <lineage>
        <taxon>Eukaryota</taxon>
        <taxon>Fungi</taxon>
        <taxon>Dikarya</taxon>
        <taxon>Ascomycota</taxon>
        <taxon>Pezizomycotina</taxon>
        <taxon>Sordariomycetes</taxon>
        <taxon>Hypocreomycetidae</taxon>
        <taxon>Hypocreales</taxon>
        <taxon>Nectriaceae</taxon>
        <taxon>Fusarium</taxon>
    </lineage>
</organism>
<evidence type="ECO:0000313" key="1">
    <source>
        <dbReference type="EMBL" id="EKJ67503.1"/>
    </source>
</evidence>
<name>K3V6X4_FUSPC</name>
<dbReference type="KEGG" id="fpu:FPSE_12318"/>
<dbReference type="Proteomes" id="UP000007978">
    <property type="component" value="Chromosome 3"/>
</dbReference>
<dbReference type="RefSeq" id="XP_009263710.1">
    <property type="nucleotide sequence ID" value="XM_009265435.1"/>
</dbReference>
<reference evidence="1 2" key="1">
    <citation type="journal article" date="2012" name="PLoS Pathog.">
        <title>Comparative pathogenomics reveals horizontally acquired novel virulence genes in fungi infecting cereal hosts.</title>
        <authorList>
            <person name="Gardiner D.M."/>
            <person name="McDonald M.C."/>
            <person name="Covarelli L."/>
            <person name="Solomon P.S."/>
            <person name="Rusu A.G."/>
            <person name="Marshall M."/>
            <person name="Kazan K."/>
            <person name="Chakraborty S."/>
            <person name="McDonald B.A."/>
            <person name="Manners J.M."/>
        </authorList>
    </citation>
    <scope>NUCLEOTIDE SEQUENCE [LARGE SCALE GENOMIC DNA]</scope>
    <source>
        <strain evidence="1 2">CS3096</strain>
    </source>
</reference>
<comment type="caution">
    <text evidence="1">The sequence shown here is derived from an EMBL/GenBank/DDBJ whole genome shotgun (WGS) entry which is preliminary data.</text>
</comment>
<dbReference type="GeneID" id="20370935"/>
<keyword evidence="2" id="KW-1185">Reference proteome</keyword>
<dbReference type="EMBL" id="AFNW01000634">
    <property type="protein sequence ID" value="EKJ67503.1"/>
    <property type="molecule type" value="Genomic_DNA"/>
</dbReference>
<accession>K3V6X4</accession>
<dbReference type="AlphaFoldDB" id="K3V6X4"/>
<protein>
    <submittedName>
        <fullName evidence="1">Uncharacterized protein</fullName>
    </submittedName>
</protein>
<gene>
    <name evidence="1" type="ORF">FPSE_12318</name>
</gene>
<proteinExistence type="predicted"/>